<accession>A0ACC0KYB6</accession>
<dbReference type="EMBL" id="CM046127">
    <property type="protein sequence ID" value="KAI8441529.1"/>
    <property type="molecule type" value="Genomic_DNA"/>
</dbReference>
<reference evidence="1 2" key="1">
    <citation type="journal article" date="2022" name="Genome Biol. Evol.">
        <title>The Spruce Budworm Genome: Reconstructing the Evolutionary History of Antifreeze Proteins.</title>
        <authorList>
            <person name="Beliveau C."/>
            <person name="Gagne P."/>
            <person name="Picq S."/>
            <person name="Vernygora O."/>
            <person name="Keeling C.I."/>
            <person name="Pinkney K."/>
            <person name="Doucet D."/>
            <person name="Wen F."/>
            <person name="Johnston J.S."/>
            <person name="Maaroufi H."/>
            <person name="Boyle B."/>
            <person name="Laroche J."/>
            <person name="Dewar K."/>
            <person name="Juretic N."/>
            <person name="Blackburn G."/>
            <person name="Nisole A."/>
            <person name="Brunet B."/>
            <person name="Brandao M."/>
            <person name="Lumley L."/>
            <person name="Duan J."/>
            <person name="Quan G."/>
            <person name="Lucarotti C.J."/>
            <person name="Roe A.D."/>
            <person name="Sperling F.A.H."/>
            <person name="Levesque R.C."/>
            <person name="Cusson M."/>
        </authorList>
    </citation>
    <scope>NUCLEOTIDE SEQUENCE [LARGE SCALE GENOMIC DNA]</scope>
    <source>
        <strain evidence="1">Glfc:IPQL:Cfum</strain>
    </source>
</reference>
<protein>
    <submittedName>
        <fullName evidence="1">Uncharacterized protein</fullName>
    </submittedName>
</protein>
<keyword evidence="2" id="KW-1185">Reference proteome</keyword>
<evidence type="ECO:0000313" key="2">
    <source>
        <dbReference type="Proteomes" id="UP001064048"/>
    </source>
</evidence>
<evidence type="ECO:0000313" key="1">
    <source>
        <dbReference type="EMBL" id="KAI8441529.1"/>
    </source>
</evidence>
<sequence length="806" mass="90870">MTESKGVNVSQLPPSPYLSEFNEYRSGGGYIVGESECPRSVNESMSVLMLLHALAHTHTHAAAHAAGGGGGGRRYQERSLRYFNTAPKHIYAYHGVKTSSNTGIGVSSIKTMNRRKTQRVYLPDTEDRGIGSADLSSFFIRDRRSVDDTESYYGSKRTSSKCVGGAIEEPTGIVDEKLSPIVKCCNADTGSEMLLSSDHNNKEVNIAEDKHPVTAIPQVQSINESYDDSGHVDTDDLGPMPKDISRVIKPRSKAYLAKKDTDAKFSSDSLIQHIHNLELSSTNKLSQVLVDTIENKIEREYRQLFESKSKHQHLESPSKQIQNKSVHKSTSLLKRRFEALRRSHKKEQTKNEVVVKPSSKIPSHKDVSVASDPPSLVARSYYISKPYNPPNLDPPKEVETAKNESDVLTVTEDDESGYNQGVLSMFRLWSKKIHLDESENPSEKPSPIAQNATKTKEKVDSKEEKKSQGKKFFFFKRKEKSKTQSDQTPCKNKKSVTANRCEIKDTLVHQAPKKSNARRYTKVPSKQEVITAKYEEVLCKAWLSKFITNSSESNESAKIRWNNNTYTTSSSTVFELMDNVYKDAGIVRRSKSASSTTHNNNRSTTKRVNFLQHNIEAWMIPKTITCSPMMIPVNKKNPSSRENSKNIAVAISKNKWAIDTARTFSRRIELVLHSNNISKLNNKESSDFLKIDIPKGFFSDSTNSEEHRCQMSDEQVYKIVEYETLKSKSDIKKVADHNCDHTFNEISVTVSVKDSKNNESKVLETIIKRRPTQRDVVIQGSRVSFPKRCDVIGVGIITQMKPMYVY</sequence>
<organism evidence="1 2">
    <name type="scientific">Choristoneura fumiferana</name>
    <name type="common">Spruce budworm moth</name>
    <name type="synonym">Archips fumiferana</name>
    <dbReference type="NCBI Taxonomy" id="7141"/>
    <lineage>
        <taxon>Eukaryota</taxon>
        <taxon>Metazoa</taxon>
        <taxon>Ecdysozoa</taxon>
        <taxon>Arthropoda</taxon>
        <taxon>Hexapoda</taxon>
        <taxon>Insecta</taxon>
        <taxon>Pterygota</taxon>
        <taxon>Neoptera</taxon>
        <taxon>Endopterygota</taxon>
        <taxon>Lepidoptera</taxon>
        <taxon>Glossata</taxon>
        <taxon>Ditrysia</taxon>
        <taxon>Tortricoidea</taxon>
        <taxon>Tortricidae</taxon>
        <taxon>Tortricinae</taxon>
        <taxon>Choristoneura</taxon>
    </lineage>
</organism>
<name>A0ACC0KYB6_CHOFU</name>
<comment type="caution">
    <text evidence="1">The sequence shown here is derived from an EMBL/GenBank/DDBJ whole genome shotgun (WGS) entry which is preliminary data.</text>
</comment>
<proteinExistence type="predicted"/>
<gene>
    <name evidence="1" type="ORF">MSG28_015117</name>
</gene>
<dbReference type="Proteomes" id="UP001064048">
    <property type="component" value="Chromosome 27"/>
</dbReference>